<dbReference type="OMA" id="PRWTAGH"/>
<dbReference type="GO" id="GO:0005737">
    <property type="term" value="C:cytoplasm"/>
    <property type="evidence" value="ECO:0007669"/>
    <property type="project" value="TreeGrafter"/>
</dbReference>
<dbReference type="InterPro" id="IPR004993">
    <property type="entry name" value="GH3"/>
</dbReference>
<dbReference type="OrthoDB" id="10004661at2759"/>
<evidence type="ECO:0000256" key="1">
    <source>
        <dbReference type="SAM" id="Phobius"/>
    </source>
</evidence>
<dbReference type="InterPro" id="IPR055377">
    <property type="entry name" value="GH3_M"/>
</dbReference>
<protein>
    <recommendedName>
        <fullName evidence="6">GH3 domain-containing protein</fullName>
    </recommendedName>
</protein>
<reference evidence="4" key="1">
    <citation type="submission" date="2022-11" db="UniProtKB">
        <authorList>
            <consortium name="EnsemblMetazoa"/>
        </authorList>
    </citation>
    <scope>IDENTIFICATION</scope>
</reference>
<evidence type="ECO:0000259" key="2">
    <source>
        <dbReference type="Pfam" id="PF23571"/>
    </source>
</evidence>
<dbReference type="GO" id="GO:0016881">
    <property type="term" value="F:acid-amino acid ligase activity"/>
    <property type="evidence" value="ECO:0007669"/>
    <property type="project" value="TreeGrafter"/>
</dbReference>
<keyword evidence="5" id="KW-1185">Reference proteome</keyword>
<dbReference type="Pfam" id="PF03321">
    <property type="entry name" value="GH3"/>
    <property type="match status" value="1"/>
</dbReference>
<dbReference type="RefSeq" id="XP_038051191.1">
    <property type="nucleotide sequence ID" value="XM_038195263.1"/>
</dbReference>
<dbReference type="Pfam" id="PF23571">
    <property type="entry name" value="GH3_M"/>
    <property type="match status" value="1"/>
</dbReference>
<dbReference type="Pfam" id="PF23572">
    <property type="entry name" value="GH3_C"/>
    <property type="match status" value="1"/>
</dbReference>
<feature type="domain" description="GH3 C-terminal" evidence="3">
    <location>
        <begin position="533"/>
        <end position="617"/>
    </location>
</feature>
<keyword evidence="1" id="KW-1133">Transmembrane helix</keyword>
<dbReference type="Proteomes" id="UP000887568">
    <property type="component" value="Unplaced"/>
</dbReference>
<dbReference type="AlphaFoldDB" id="A0A913ZJG7"/>
<dbReference type="EnsemblMetazoa" id="XM_038195263.1">
    <property type="protein sequence ID" value="XP_038051191.1"/>
    <property type="gene ID" value="LOC119724282"/>
</dbReference>
<feature type="transmembrane region" description="Helical" evidence="1">
    <location>
        <begin position="6"/>
        <end position="26"/>
    </location>
</feature>
<proteinExistence type="predicted"/>
<accession>A0A913ZJG7</accession>
<evidence type="ECO:0000313" key="5">
    <source>
        <dbReference type="Proteomes" id="UP000887568"/>
    </source>
</evidence>
<dbReference type="GeneID" id="119724282"/>
<feature type="domain" description="GH3 middle" evidence="2">
    <location>
        <begin position="408"/>
        <end position="481"/>
    </location>
</feature>
<evidence type="ECO:0000259" key="3">
    <source>
        <dbReference type="Pfam" id="PF23572"/>
    </source>
</evidence>
<organism evidence="4 5">
    <name type="scientific">Patiria miniata</name>
    <name type="common">Bat star</name>
    <name type="synonym">Asterina miniata</name>
    <dbReference type="NCBI Taxonomy" id="46514"/>
    <lineage>
        <taxon>Eukaryota</taxon>
        <taxon>Metazoa</taxon>
        <taxon>Echinodermata</taxon>
        <taxon>Eleutherozoa</taxon>
        <taxon>Asterozoa</taxon>
        <taxon>Asteroidea</taxon>
        <taxon>Valvatacea</taxon>
        <taxon>Valvatida</taxon>
        <taxon>Asterinidae</taxon>
        <taxon>Patiria</taxon>
    </lineage>
</organism>
<dbReference type="PANTHER" id="PTHR31901">
    <property type="entry name" value="GH3 DOMAIN-CONTAINING PROTEIN"/>
    <property type="match status" value="1"/>
</dbReference>
<feature type="transmembrane region" description="Helical" evidence="1">
    <location>
        <begin position="38"/>
        <end position="55"/>
    </location>
</feature>
<evidence type="ECO:0008006" key="6">
    <source>
        <dbReference type="Google" id="ProtNLM"/>
    </source>
</evidence>
<keyword evidence="1" id="KW-0812">Transmembrane</keyword>
<dbReference type="InterPro" id="IPR055378">
    <property type="entry name" value="GH3_C"/>
</dbReference>
<evidence type="ECO:0000313" key="4">
    <source>
        <dbReference type="EnsemblMetazoa" id="XP_038051191.1"/>
    </source>
</evidence>
<sequence length="631" mass="72483">MTWAFRFLLLGLGSTGLTLQICKYCLSPETHGMRKAFAVFLALLGAVFSFVNFHISSLRCSQSHTLRTLLGSYVSHTLIRLAYPFVAYKVSKQWKNPRDSQENRLRLLTTRDAKTEYGRKFQLGKIKTLRDLQSKHPITTYDHYRPYVQRLADGEDGVFLGDTIRRFGITSGTTGSGKLIPMIHATIGNGAVTVLNIKVTDRAFGRPSPLQRGCILYCKPAPAVTKSGLDVAPLIYFSEKDKTMLMAMQNAPFEAFQIMTDFEAAYVHLLFGIADRNLSFFYGGFTSMTHRAFKLLEDNWEQMLTDLITGRLNPKLNIEDNVRAGLEAVLVPDPDRVDQLRSEFSKGFKGVVARIWPYLHYIFCVDMAGFKKKLQEGYAKGTPIFTGAYSCTETLLGINLWVADEPKYVLVPGDVVYEFIPEELCQEKYPLQIYLIDEVEVSKRYELMVTITNGFFRYRFGDVVEVVDFHYNCPVIQMRYRTGELLNLNGEKIDVNLMFTVIRETVAGWPLRALVDWTCAESPLLYAHKKDPYEMYYLIFIEVEEEVGQRLTEAERSEFDKILRKHHSLYDHYRAVGTIAAPRMLRVRPGSFKKFQDYIIANSTASYNQFKMPRKLRTKMMLDYMMNMTTE</sequence>
<name>A0A913ZJG7_PATMI</name>
<keyword evidence="1" id="KW-0472">Membrane</keyword>
<dbReference type="PANTHER" id="PTHR31901:SF9">
    <property type="entry name" value="GH3 DOMAIN-CONTAINING PROTEIN"/>
    <property type="match status" value="1"/>
</dbReference>